<dbReference type="EMBL" id="LT607413">
    <property type="protein sequence ID" value="SCF29574.1"/>
    <property type="molecule type" value="Genomic_DNA"/>
</dbReference>
<proteinExistence type="predicted"/>
<dbReference type="Proteomes" id="UP000198253">
    <property type="component" value="Chromosome I"/>
</dbReference>
<reference evidence="3" key="1">
    <citation type="submission" date="2016-06" db="EMBL/GenBank/DDBJ databases">
        <authorList>
            <person name="Varghese N."/>
            <person name="Submissions Spin"/>
        </authorList>
    </citation>
    <scope>NUCLEOTIDE SEQUENCE [LARGE SCALE GENOMIC DNA]</scope>
    <source>
        <strain evidence="3">DSM 43816</strain>
    </source>
</reference>
<gene>
    <name evidence="2" type="ORF">GA0070618_4947</name>
</gene>
<accession>A0A1C4Z9F5</accession>
<evidence type="ECO:0000313" key="3">
    <source>
        <dbReference type="Proteomes" id="UP000198253"/>
    </source>
</evidence>
<dbReference type="AlphaFoldDB" id="A0A1C4Z9F5"/>
<keyword evidence="3" id="KW-1185">Reference proteome</keyword>
<feature type="region of interest" description="Disordered" evidence="1">
    <location>
        <begin position="1"/>
        <end position="71"/>
    </location>
</feature>
<evidence type="ECO:0000256" key="1">
    <source>
        <dbReference type="SAM" id="MobiDB-lite"/>
    </source>
</evidence>
<evidence type="ECO:0000313" key="2">
    <source>
        <dbReference type="EMBL" id="SCF29574.1"/>
    </source>
</evidence>
<sequence length="71" mass="8032">MRQGQRLVGNGRNLEMTEPEEDQEKTPKTDRVLFSPDGDPHHTMAQAPQPDEHLPATVTHDNQTDVVDDEQ</sequence>
<organism evidence="2 3">
    <name type="scientific">Micromonospora echinospora</name>
    <name type="common">Micromonospora purpurea</name>
    <dbReference type="NCBI Taxonomy" id="1877"/>
    <lineage>
        <taxon>Bacteria</taxon>
        <taxon>Bacillati</taxon>
        <taxon>Actinomycetota</taxon>
        <taxon>Actinomycetes</taxon>
        <taxon>Micromonosporales</taxon>
        <taxon>Micromonosporaceae</taxon>
        <taxon>Micromonospora</taxon>
    </lineage>
</organism>
<dbReference type="InParanoid" id="A0A1C4Z9F5"/>
<protein>
    <submittedName>
        <fullName evidence="2">Uncharacterized protein</fullName>
    </submittedName>
</protein>
<name>A0A1C4Z9F5_MICEC</name>